<evidence type="ECO:0000256" key="1">
    <source>
        <dbReference type="SAM" id="MobiDB-lite"/>
    </source>
</evidence>
<gene>
    <name evidence="3" type="ORF">N7498_005260</name>
</gene>
<reference evidence="3" key="2">
    <citation type="journal article" date="2023" name="IMA Fungus">
        <title>Comparative genomic study of the Penicillium genus elucidates a diverse pangenome and 15 lateral gene transfer events.</title>
        <authorList>
            <person name="Petersen C."/>
            <person name="Sorensen T."/>
            <person name="Nielsen M.R."/>
            <person name="Sondergaard T.E."/>
            <person name="Sorensen J.L."/>
            <person name="Fitzpatrick D.A."/>
            <person name="Frisvad J.C."/>
            <person name="Nielsen K.L."/>
        </authorList>
    </citation>
    <scope>NUCLEOTIDE SEQUENCE</scope>
    <source>
        <strain evidence="3">IBT 15544</strain>
    </source>
</reference>
<feature type="domain" description="Transposase Tc1-like" evidence="2">
    <location>
        <begin position="78"/>
        <end position="133"/>
    </location>
</feature>
<proteinExistence type="predicted"/>
<dbReference type="RefSeq" id="XP_058308860.1">
    <property type="nucleotide sequence ID" value="XM_058452322.1"/>
</dbReference>
<dbReference type="GO" id="GO:0006313">
    <property type="term" value="P:DNA transposition"/>
    <property type="evidence" value="ECO:0007669"/>
    <property type="project" value="InterPro"/>
</dbReference>
<evidence type="ECO:0000313" key="4">
    <source>
        <dbReference type="Proteomes" id="UP001150904"/>
    </source>
</evidence>
<dbReference type="GO" id="GO:0003677">
    <property type="term" value="F:DNA binding"/>
    <property type="evidence" value="ECO:0007669"/>
    <property type="project" value="InterPro"/>
</dbReference>
<accession>A0A9W9T084</accession>
<protein>
    <submittedName>
        <fullName evidence="3">Transposable element tc3 transposase</fullName>
    </submittedName>
</protein>
<keyword evidence="4" id="KW-1185">Reference proteome</keyword>
<dbReference type="OrthoDB" id="4890185at2759"/>
<dbReference type="InterPro" id="IPR002492">
    <property type="entry name" value="Transposase_Tc1-like"/>
</dbReference>
<dbReference type="EMBL" id="JAPQKR010000012">
    <property type="protein sequence ID" value="KAJ5204381.1"/>
    <property type="molecule type" value="Genomic_DNA"/>
</dbReference>
<feature type="region of interest" description="Disordered" evidence="1">
    <location>
        <begin position="1"/>
        <end position="20"/>
    </location>
</feature>
<reference evidence="3" key="1">
    <citation type="submission" date="2022-12" db="EMBL/GenBank/DDBJ databases">
        <authorList>
            <person name="Petersen C."/>
        </authorList>
    </citation>
    <scope>NUCLEOTIDE SEQUENCE</scope>
    <source>
        <strain evidence="3">IBT 15544</strain>
    </source>
</reference>
<sequence length="143" mass="17169">MLTTINQGFPLVPASQPRTPTKTRKLRLSYNQVYYTCAVTQQATPRHKLGRKHRLSERLISDTITYTRSDFEIRIKGFDEIVHDLNLPVCGETLRRELQKRDYEKRKAQRKLPLEDKPEARQLRLQWAYEHLKWSYEDWKKVI</sequence>
<dbReference type="Proteomes" id="UP001150904">
    <property type="component" value="Unassembled WGS sequence"/>
</dbReference>
<evidence type="ECO:0000313" key="3">
    <source>
        <dbReference type="EMBL" id="KAJ5204381.1"/>
    </source>
</evidence>
<dbReference type="Pfam" id="PF01498">
    <property type="entry name" value="HTH_Tnp_Tc3_2"/>
    <property type="match status" value="1"/>
</dbReference>
<dbReference type="GO" id="GO:0015074">
    <property type="term" value="P:DNA integration"/>
    <property type="evidence" value="ECO:0007669"/>
    <property type="project" value="InterPro"/>
</dbReference>
<name>A0A9W9T084_9EURO</name>
<dbReference type="AlphaFoldDB" id="A0A9W9T084"/>
<comment type="caution">
    <text evidence="3">The sequence shown here is derived from an EMBL/GenBank/DDBJ whole genome shotgun (WGS) entry which is preliminary data.</text>
</comment>
<evidence type="ECO:0000259" key="2">
    <source>
        <dbReference type="Pfam" id="PF01498"/>
    </source>
</evidence>
<organism evidence="3 4">
    <name type="scientific">Penicillium cinerascens</name>
    <dbReference type="NCBI Taxonomy" id="70096"/>
    <lineage>
        <taxon>Eukaryota</taxon>
        <taxon>Fungi</taxon>
        <taxon>Dikarya</taxon>
        <taxon>Ascomycota</taxon>
        <taxon>Pezizomycotina</taxon>
        <taxon>Eurotiomycetes</taxon>
        <taxon>Eurotiomycetidae</taxon>
        <taxon>Eurotiales</taxon>
        <taxon>Aspergillaceae</taxon>
        <taxon>Penicillium</taxon>
    </lineage>
</organism>
<dbReference type="GeneID" id="83179623"/>